<proteinExistence type="predicted"/>
<dbReference type="EMBL" id="QGDO01000001">
    <property type="protein sequence ID" value="PWJ44564.1"/>
    <property type="molecule type" value="Genomic_DNA"/>
</dbReference>
<keyword evidence="1" id="KW-0472">Membrane</keyword>
<accession>A0A315ZIN4</accession>
<keyword evidence="1" id="KW-0812">Transmembrane</keyword>
<name>A0A315ZIN4_SEDFL</name>
<feature type="transmembrane region" description="Helical" evidence="1">
    <location>
        <begin position="111"/>
        <end position="128"/>
    </location>
</feature>
<evidence type="ECO:0000259" key="2">
    <source>
        <dbReference type="Pfam" id="PF14317"/>
    </source>
</evidence>
<feature type="transmembrane region" description="Helical" evidence="1">
    <location>
        <begin position="140"/>
        <end position="159"/>
    </location>
</feature>
<protein>
    <submittedName>
        <fullName evidence="3">YcxB-like protein</fullName>
    </submittedName>
</protein>
<dbReference type="Proteomes" id="UP000245535">
    <property type="component" value="Unassembled WGS sequence"/>
</dbReference>
<evidence type="ECO:0000313" key="4">
    <source>
        <dbReference type="Proteomes" id="UP000245535"/>
    </source>
</evidence>
<dbReference type="AlphaFoldDB" id="A0A315ZIN4"/>
<evidence type="ECO:0000256" key="1">
    <source>
        <dbReference type="SAM" id="Phobius"/>
    </source>
</evidence>
<feature type="domain" description="YcxB-like C-terminal" evidence="2">
    <location>
        <begin position="181"/>
        <end position="240"/>
    </location>
</feature>
<evidence type="ECO:0000313" key="3">
    <source>
        <dbReference type="EMBL" id="PWJ44564.1"/>
    </source>
</evidence>
<reference evidence="3 4" key="1">
    <citation type="submission" date="2018-03" db="EMBL/GenBank/DDBJ databases">
        <title>Genomic Encyclopedia of Archaeal and Bacterial Type Strains, Phase II (KMG-II): from individual species to whole genera.</title>
        <authorList>
            <person name="Goeker M."/>
        </authorList>
    </citation>
    <scope>NUCLEOTIDE SEQUENCE [LARGE SCALE GENOMIC DNA]</scope>
    <source>
        <strain evidence="3 4">DSM 28229</strain>
    </source>
</reference>
<dbReference type="Pfam" id="PF14317">
    <property type="entry name" value="YcxB"/>
    <property type="match status" value="1"/>
</dbReference>
<dbReference type="RefSeq" id="WP_109616049.1">
    <property type="nucleotide sequence ID" value="NZ_QGDO01000001.1"/>
</dbReference>
<dbReference type="InterPro" id="IPR025588">
    <property type="entry name" value="YcxB-like_C"/>
</dbReference>
<feature type="transmembrane region" description="Helical" evidence="1">
    <location>
        <begin position="43"/>
        <end position="63"/>
    </location>
</feature>
<comment type="caution">
    <text evidence="3">The sequence shown here is derived from an EMBL/GenBank/DDBJ whole genome shotgun (WGS) entry which is preliminary data.</text>
</comment>
<gene>
    <name evidence="3" type="ORF">BC781_101935</name>
</gene>
<keyword evidence="1" id="KW-1133">Transmembrane helix</keyword>
<sequence>MKKFFGLCLTLFSLFTILALIYSFYVFYKNSALFTELNLSTFQIIGICLVVAFFILLSVAGIIHGIRLLTRNESTTVKSEFNHELNIEFKGKLNYADYRNLILRKTLNKPIFLVTPFAMFFLILLVSSNTLNNLSELEHLVSSLVITLLAIVLLSSMTIKQIRRTFYTNKIFQEEIQYTLTNQSIDMKGDTFESVINWERFIQISEDKNYILLYQDHIIATFLDKKMFSSDELILFRSFLDSLGLKHKS</sequence>
<keyword evidence="4" id="KW-1185">Reference proteome</keyword>
<dbReference type="OrthoDB" id="1249483at2"/>
<organism evidence="3 4">
    <name type="scientific">Sediminitomix flava</name>
    <dbReference type="NCBI Taxonomy" id="379075"/>
    <lineage>
        <taxon>Bacteria</taxon>
        <taxon>Pseudomonadati</taxon>
        <taxon>Bacteroidota</taxon>
        <taxon>Cytophagia</taxon>
        <taxon>Cytophagales</taxon>
        <taxon>Flammeovirgaceae</taxon>
        <taxon>Sediminitomix</taxon>
    </lineage>
</organism>